<dbReference type="InterPro" id="IPR011042">
    <property type="entry name" value="6-blade_b-propeller_TolB-like"/>
</dbReference>
<dbReference type="EMBL" id="CP053085">
    <property type="protein sequence ID" value="QJR35877.1"/>
    <property type="molecule type" value="Genomic_DNA"/>
</dbReference>
<dbReference type="KEGG" id="ggr:HKW67_10320"/>
<proteinExistence type="predicted"/>
<dbReference type="Gene3D" id="2.120.10.30">
    <property type="entry name" value="TolB, C-terminal domain"/>
    <property type="match status" value="1"/>
</dbReference>
<protein>
    <submittedName>
        <fullName evidence="2">Phytase</fullName>
    </submittedName>
</protein>
<dbReference type="SUPFAM" id="SSF50956">
    <property type="entry name" value="Thermostable phytase (3-phytase)"/>
    <property type="match status" value="1"/>
</dbReference>
<sequence length="368" mass="39258">MQRISLAASAALGLALSGCRTGESPSTTNADSLAAAAVSSAADTLRPVVVTAAVLNDSDDPAIWIDTLNPSRSLVIGTDKGDSTGGLYVFTLDGRIDTTRTRRPLKRPNNVDIISGVSLNGKLIDIAVAAERGTKSLRIFRLPDMMPIDAGGIPVFNADTTRAPMGIALYRRPRDGAVFAIVGGKSGPREGYLWQYRLADAGNGTLTGTRVRAFGAYSGQKEIEAIAVDQQLGFVYYSDETVGIRKYHADPDLAEAAKELALFGTTGFVSDHEGIAVYPTSDSTGYLVVSDQQGHRLQLFAREGAKGAPNTHIALATIPVAAQETDGLEVTARALSPAFPEGLLVMMSTDKTFHFYDWRDVRKRLPLN</sequence>
<evidence type="ECO:0000259" key="1">
    <source>
        <dbReference type="PROSITE" id="PS51662"/>
    </source>
</evidence>
<keyword evidence="3" id="KW-1185">Reference proteome</keyword>
<dbReference type="Proteomes" id="UP000500938">
    <property type="component" value="Chromosome"/>
</dbReference>
<dbReference type="GO" id="GO:0016158">
    <property type="term" value="F:inositol hexakisphosphate 3-phosphatase activity"/>
    <property type="evidence" value="ECO:0007669"/>
    <property type="project" value="InterPro"/>
</dbReference>
<dbReference type="PROSITE" id="PS51257">
    <property type="entry name" value="PROKAR_LIPOPROTEIN"/>
    <property type="match status" value="1"/>
</dbReference>
<organism evidence="2 3">
    <name type="scientific">Gemmatimonas groenlandica</name>
    <dbReference type="NCBI Taxonomy" id="2732249"/>
    <lineage>
        <taxon>Bacteria</taxon>
        <taxon>Pseudomonadati</taxon>
        <taxon>Gemmatimonadota</taxon>
        <taxon>Gemmatimonadia</taxon>
        <taxon>Gemmatimonadales</taxon>
        <taxon>Gemmatimonadaceae</taxon>
        <taxon>Gemmatimonas</taxon>
    </lineage>
</organism>
<evidence type="ECO:0000313" key="2">
    <source>
        <dbReference type="EMBL" id="QJR35877.1"/>
    </source>
</evidence>
<name>A0A6M4IQX8_9BACT</name>
<dbReference type="InterPro" id="IPR003431">
    <property type="entry name" value="B-propeller_Phytase"/>
</dbReference>
<dbReference type="Pfam" id="PF02333">
    <property type="entry name" value="Phytase"/>
    <property type="match status" value="1"/>
</dbReference>
<dbReference type="RefSeq" id="WP_171225307.1">
    <property type="nucleotide sequence ID" value="NZ_CP053085.1"/>
</dbReference>
<feature type="domain" description="BPP" evidence="1">
    <location>
        <begin position="35"/>
        <end position="365"/>
    </location>
</feature>
<accession>A0A6M4IQX8</accession>
<reference evidence="2 3" key="1">
    <citation type="submission" date="2020-05" db="EMBL/GenBank/DDBJ databases">
        <title>Complete genome sequence of Gemmatimonas greenlandica TET16.</title>
        <authorList>
            <person name="Zeng Y."/>
        </authorList>
    </citation>
    <scope>NUCLEOTIDE SEQUENCE [LARGE SCALE GENOMIC DNA]</scope>
    <source>
        <strain evidence="2 3">TET16</strain>
    </source>
</reference>
<gene>
    <name evidence="2" type="ORF">HKW67_10320</name>
</gene>
<dbReference type="AlphaFoldDB" id="A0A6M4IQX8"/>
<dbReference type="PROSITE" id="PS51662">
    <property type="entry name" value="BP_PHYTASE"/>
    <property type="match status" value="1"/>
</dbReference>
<evidence type="ECO:0000313" key="3">
    <source>
        <dbReference type="Proteomes" id="UP000500938"/>
    </source>
</evidence>